<dbReference type="AlphaFoldDB" id="A0AB32WIX9"/>
<dbReference type="GO" id="GO:0003682">
    <property type="term" value="F:chromatin binding"/>
    <property type="evidence" value="ECO:0007669"/>
    <property type="project" value="InterPro"/>
</dbReference>
<name>A0AB32WIX9_THECC</name>
<accession>A0AB32WIX9</accession>
<dbReference type="Gramene" id="Tc05v2_t003690.2">
    <property type="protein sequence ID" value="Tc05v2_p003690.2"/>
    <property type="gene ID" value="Tc05v2_g003690"/>
</dbReference>
<evidence type="ECO:0000256" key="1">
    <source>
        <dbReference type="SAM" id="MobiDB-lite"/>
    </source>
</evidence>
<reference evidence="4" key="2">
    <citation type="submission" date="2025-08" db="UniProtKB">
        <authorList>
            <consortium name="RefSeq"/>
        </authorList>
    </citation>
    <scope>IDENTIFICATION</scope>
</reference>
<feature type="region of interest" description="Disordered" evidence="1">
    <location>
        <begin position="498"/>
        <end position="522"/>
    </location>
</feature>
<evidence type="ECO:0000313" key="3">
    <source>
        <dbReference type="Proteomes" id="UP000694886"/>
    </source>
</evidence>
<dbReference type="Pfam" id="PF16719">
    <property type="entry name" value="SAWADEE"/>
    <property type="match status" value="1"/>
</dbReference>
<dbReference type="Gene3D" id="2.30.30.140">
    <property type="match status" value="1"/>
</dbReference>
<sequence>MEAVTVSDNSVELEAKRKEDSSWHPCRVSLSSSGDSLIVNFGRQELDDMLLQKEEVLMHLRFRSMPLQVDDCFHIDEGERVLADRKSQFKILFHDAVVVKVHFRLHLTNKSARQVSGSSMVDRVRHSKRGCRCTFMIKWLDQDLEGQTFTLPSSSIMKLATKSISAHPIINKLLKPEKHRGLSYSSPLLTILEGTDSEIDLNKLLQKQIEQISNLADASKKDFLEDIPWRNKGVNKGQSPHKPAAESNACVPAVADHHNHLKRTTRSTRKLQINIEAKNQSGHTISMKEAFIQSRSHLSPLASRAALASSLLTAKKCLDMDLSSSMTASMFMKGKDSSDVLAVSIPLVSEASHAISPHISTQGDASCEPQPTKPSSCIPTKGWENENKTSDEINCNAEQRTYSPVKITAESVTSGVATSTAELPISRAKKSLVHANFNASSTAPIRLTRSATRKGAVIPNNCVQVKICINDTKRRMPGNKNQLSRSAVFQGNENLANEEENNSTHIIDSDSSEGNIAAPDQSNVATTKSTSEKMKAALTPCNPEIHILTKEGNKSWAKIWTVVGVIKARREKQFIILSKTGDFLLEIFYLALALRIRPSLGSIEEPLVVNTYRTYISSSKCSRHQLSSRS</sequence>
<gene>
    <name evidence="4" type="primary">LOC18597782</name>
</gene>
<feature type="domain" description="SAWADEE" evidence="2">
    <location>
        <begin position="10"/>
        <end position="156"/>
    </location>
</feature>
<feature type="region of interest" description="Disordered" evidence="1">
    <location>
        <begin position="359"/>
        <end position="384"/>
    </location>
</feature>
<evidence type="ECO:0000259" key="2">
    <source>
        <dbReference type="Pfam" id="PF16719"/>
    </source>
</evidence>
<proteinExistence type="predicted"/>
<organism evidence="3 4">
    <name type="scientific">Theobroma cacao</name>
    <name type="common">Cacao</name>
    <name type="synonym">Cocoa</name>
    <dbReference type="NCBI Taxonomy" id="3641"/>
    <lineage>
        <taxon>Eukaryota</taxon>
        <taxon>Viridiplantae</taxon>
        <taxon>Streptophyta</taxon>
        <taxon>Embryophyta</taxon>
        <taxon>Tracheophyta</taxon>
        <taxon>Spermatophyta</taxon>
        <taxon>Magnoliopsida</taxon>
        <taxon>eudicotyledons</taxon>
        <taxon>Gunneridae</taxon>
        <taxon>Pentapetalae</taxon>
        <taxon>rosids</taxon>
        <taxon>malvids</taxon>
        <taxon>Malvales</taxon>
        <taxon>Malvaceae</taxon>
        <taxon>Byttnerioideae</taxon>
        <taxon>Theobroma</taxon>
    </lineage>
</organism>
<dbReference type="PANTHER" id="PTHR33827">
    <property type="entry name" value="PROTEIN SAWADEE HOMEODOMAIN HOMOLOG 2"/>
    <property type="match status" value="1"/>
</dbReference>
<dbReference type="GeneID" id="18597782"/>
<evidence type="ECO:0000313" key="4">
    <source>
        <dbReference type="RefSeq" id="XP_017977941.1"/>
    </source>
</evidence>
<dbReference type="Proteomes" id="UP000694886">
    <property type="component" value="Chromosome 5"/>
</dbReference>
<dbReference type="RefSeq" id="XP_017977941.1">
    <property type="nucleotide sequence ID" value="XM_018122452.1"/>
</dbReference>
<reference evidence="3" key="1">
    <citation type="journal article" date="1997" name="Nucleic Acids Res.">
        <title>tRNAscan-SE: a program for improved detection of transfer RNA genes in genomic sequence.</title>
        <authorList>
            <person name="Lowe T.M."/>
            <person name="Eddy S.R."/>
        </authorList>
    </citation>
    <scope>NUCLEOTIDE SEQUENCE [LARGE SCALE GENOMIC DNA]</scope>
    <source>
        <strain evidence="3">r\B97-61/B2</strain>
    </source>
</reference>
<dbReference type="InterPro" id="IPR039276">
    <property type="entry name" value="SHH1/2"/>
</dbReference>
<dbReference type="InterPro" id="IPR032001">
    <property type="entry name" value="SAWADEE_dom"/>
</dbReference>
<protein>
    <submittedName>
        <fullName evidence="4">Uncharacterized protein LOC18597782 isoform X1</fullName>
    </submittedName>
</protein>
<dbReference type="PANTHER" id="PTHR33827:SF9">
    <property type="entry name" value="SAWADEE DOMAIN-CONTAINING PROTEIN"/>
    <property type="match status" value="1"/>
</dbReference>